<evidence type="ECO:0000313" key="1">
    <source>
        <dbReference type="EMBL" id="RZF41697.1"/>
    </source>
</evidence>
<gene>
    <name evidence="1" type="ORF">LSTR_LSTR011632</name>
</gene>
<dbReference type="AlphaFoldDB" id="A0A482X7M9"/>
<dbReference type="InParanoid" id="A0A482X7M9"/>
<accession>A0A482X7M9</accession>
<dbReference type="Proteomes" id="UP000291343">
    <property type="component" value="Unassembled WGS sequence"/>
</dbReference>
<organism evidence="1 2">
    <name type="scientific">Laodelphax striatellus</name>
    <name type="common">Small brown planthopper</name>
    <name type="synonym">Delphax striatella</name>
    <dbReference type="NCBI Taxonomy" id="195883"/>
    <lineage>
        <taxon>Eukaryota</taxon>
        <taxon>Metazoa</taxon>
        <taxon>Ecdysozoa</taxon>
        <taxon>Arthropoda</taxon>
        <taxon>Hexapoda</taxon>
        <taxon>Insecta</taxon>
        <taxon>Pterygota</taxon>
        <taxon>Neoptera</taxon>
        <taxon>Paraneoptera</taxon>
        <taxon>Hemiptera</taxon>
        <taxon>Auchenorrhyncha</taxon>
        <taxon>Fulgoroidea</taxon>
        <taxon>Delphacidae</taxon>
        <taxon>Criomorphinae</taxon>
        <taxon>Laodelphax</taxon>
    </lineage>
</organism>
<name>A0A482X7M9_LAOST</name>
<reference evidence="1 2" key="1">
    <citation type="journal article" date="2017" name="Gigascience">
        <title>Genome sequence of the small brown planthopper, Laodelphax striatellus.</title>
        <authorList>
            <person name="Zhu J."/>
            <person name="Jiang F."/>
            <person name="Wang X."/>
            <person name="Yang P."/>
            <person name="Bao Y."/>
            <person name="Zhao W."/>
            <person name="Wang W."/>
            <person name="Lu H."/>
            <person name="Wang Q."/>
            <person name="Cui N."/>
            <person name="Li J."/>
            <person name="Chen X."/>
            <person name="Luo L."/>
            <person name="Yu J."/>
            <person name="Kang L."/>
            <person name="Cui F."/>
        </authorList>
    </citation>
    <scope>NUCLEOTIDE SEQUENCE [LARGE SCALE GENOMIC DNA]</scope>
    <source>
        <strain evidence="1">Lst14</strain>
    </source>
</reference>
<keyword evidence="2" id="KW-1185">Reference proteome</keyword>
<sequence>MRVVIQWVFTRVEATIFCVRNWINIHRTISCTFSLHVSSREELGASTHYWNGRRMNKQHNMKSEKM</sequence>
<proteinExistence type="predicted"/>
<protein>
    <submittedName>
        <fullName evidence="1">Uncharacterized protein</fullName>
    </submittedName>
</protein>
<evidence type="ECO:0000313" key="2">
    <source>
        <dbReference type="Proteomes" id="UP000291343"/>
    </source>
</evidence>
<comment type="caution">
    <text evidence="1">The sequence shown here is derived from an EMBL/GenBank/DDBJ whole genome shotgun (WGS) entry which is preliminary data.</text>
</comment>
<dbReference type="EMBL" id="QKKF02016501">
    <property type="protein sequence ID" value="RZF41697.1"/>
    <property type="molecule type" value="Genomic_DNA"/>
</dbReference>